<feature type="domain" description="LRRCT" evidence="6">
    <location>
        <begin position="341"/>
        <end position="388"/>
    </location>
</feature>
<dbReference type="InterPro" id="IPR000483">
    <property type="entry name" value="Cys-rich_flank_reg_C"/>
</dbReference>
<dbReference type="InterPro" id="IPR001611">
    <property type="entry name" value="Leu-rich_rpt"/>
</dbReference>
<dbReference type="SMART" id="SM00365">
    <property type="entry name" value="LRR_SD22"/>
    <property type="match status" value="3"/>
</dbReference>
<dbReference type="Pfam" id="PF13855">
    <property type="entry name" value="LRR_8"/>
    <property type="match status" value="2"/>
</dbReference>
<feature type="chain" id="PRO_5023116443" description="LRRCT domain-containing protein" evidence="5">
    <location>
        <begin position="18"/>
        <end position="451"/>
    </location>
</feature>
<dbReference type="PANTHER" id="PTHR24366">
    <property type="entry name" value="IG(IMMUNOGLOBULIN) AND LRR(LEUCINE RICH REPEAT) DOMAINS"/>
    <property type="match status" value="1"/>
</dbReference>
<dbReference type="EMBL" id="FZQP02000071">
    <property type="protein sequence ID" value="VVC87084.1"/>
    <property type="molecule type" value="Genomic_DNA"/>
</dbReference>
<dbReference type="SMART" id="SM00082">
    <property type="entry name" value="LRRCT"/>
    <property type="match status" value="1"/>
</dbReference>
<dbReference type="SMART" id="SM00369">
    <property type="entry name" value="LRR_TYP"/>
    <property type="match status" value="3"/>
</dbReference>
<dbReference type="PRINTS" id="PR00019">
    <property type="entry name" value="LEURICHRPT"/>
</dbReference>
<evidence type="ECO:0000259" key="6">
    <source>
        <dbReference type="SMART" id="SM00082"/>
    </source>
</evidence>
<evidence type="ECO:0000313" key="7">
    <source>
        <dbReference type="EMBL" id="VVC87084.1"/>
    </source>
</evidence>
<dbReference type="InterPro" id="IPR003591">
    <property type="entry name" value="Leu-rich_rpt_typical-subtyp"/>
</dbReference>
<keyword evidence="4" id="KW-0472">Membrane</keyword>
<sequence>MRFLIIAVMAYVYKVHSLKLCENKHCECRLSDNNVFGEIVDCAYFPIVLENNYTIPNTVYHLDLSNNNISSVKSSNLLVSQSLNTLILSRNRISKIWPESLQLPNLKRLDLSDNQLRHIDNETFKYMKNLDSLNLAKNLFKSFSQLSFHHLSGLSEVILDYNDLGASLEDKNMFDRSGYGLTSKIKYLSISGINLNVVKDNFFVDAYDIRKLVISRNNITAIFELPFTLEYLDLSDNPITEIFGEDLSDLPGLKQLKLNNLLISEVPDFAFASLRSIVSLELERNKNLTQFSELAFGQDVLEDADDFSLEVLSLRGSRLRTLSEKFEIPFGQLRRLDLQGNFWNCDCNLKWIKELRFDLDYEHLRCYTPKPLYNSKIVELNERYFSCPVNKHHVGAMIGVISLCLLLTVVAVWLFVCVPRAHSQSQYLKNVYTPSVGYTMLPINAYMEDRT</sequence>
<dbReference type="PROSITE" id="PS51450">
    <property type="entry name" value="LRR"/>
    <property type="match status" value="4"/>
</dbReference>
<feature type="transmembrane region" description="Helical" evidence="4">
    <location>
        <begin position="394"/>
        <end position="416"/>
    </location>
</feature>
<evidence type="ECO:0000256" key="1">
    <source>
        <dbReference type="ARBA" id="ARBA00022614"/>
    </source>
</evidence>
<dbReference type="Gene3D" id="3.80.10.10">
    <property type="entry name" value="Ribonuclease Inhibitor"/>
    <property type="match status" value="3"/>
</dbReference>
<dbReference type="Proteomes" id="UP000324832">
    <property type="component" value="Unassembled WGS sequence"/>
</dbReference>
<evidence type="ECO:0000256" key="5">
    <source>
        <dbReference type="SAM" id="SignalP"/>
    </source>
</evidence>
<reference evidence="7 8" key="1">
    <citation type="submission" date="2017-07" db="EMBL/GenBank/DDBJ databases">
        <authorList>
            <person name="Talla V."/>
            <person name="Backstrom N."/>
        </authorList>
    </citation>
    <scope>NUCLEOTIDE SEQUENCE [LARGE SCALE GENOMIC DNA]</scope>
</reference>
<dbReference type="AlphaFoldDB" id="A0A5E4PQ04"/>
<evidence type="ECO:0000256" key="3">
    <source>
        <dbReference type="ARBA" id="ARBA00022737"/>
    </source>
</evidence>
<keyword evidence="3" id="KW-0677">Repeat</keyword>
<evidence type="ECO:0000313" key="8">
    <source>
        <dbReference type="Proteomes" id="UP000324832"/>
    </source>
</evidence>
<proteinExistence type="predicted"/>
<protein>
    <recommendedName>
        <fullName evidence="6">LRRCT domain-containing protein</fullName>
    </recommendedName>
</protein>
<keyword evidence="4" id="KW-1133">Transmembrane helix</keyword>
<keyword evidence="4" id="KW-0812">Transmembrane</keyword>
<dbReference type="PANTHER" id="PTHR24366:SF168">
    <property type="entry name" value="GH22922P-RELATED"/>
    <property type="match status" value="1"/>
</dbReference>
<evidence type="ECO:0000256" key="2">
    <source>
        <dbReference type="ARBA" id="ARBA00022729"/>
    </source>
</evidence>
<accession>A0A5E4PQ04</accession>
<dbReference type="SUPFAM" id="SSF52058">
    <property type="entry name" value="L domain-like"/>
    <property type="match status" value="1"/>
</dbReference>
<dbReference type="GO" id="GO:0071944">
    <property type="term" value="C:cell periphery"/>
    <property type="evidence" value="ECO:0007669"/>
    <property type="project" value="UniProtKB-ARBA"/>
</dbReference>
<keyword evidence="1" id="KW-0433">Leucine-rich repeat</keyword>
<feature type="signal peptide" evidence="5">
    <location>
        <begin position="1"/>
        <end position="17"/>
    </location>
</feature>
<dbReference type="InterPro" id="IPR032675">
    <property type="entry name" value="LRR_dom_sf"/>
</dbReference>
<gene>
    <name evidence="7" type="ORF">LSINAPIS_LOCUS783</name>
</gene>
<evidence type="ECO:0000256" key="4">
    <source>
        <dbReference type="SAM" id="Phobius"/>
    </source>
</evidence>
<organism evidence="7 8">
    <name type="scientific">Leptidea sinapis</name>
    <dbReference type="NCBI Taxonomy" id="189913"/>
    <lineage>
        <taxon>Eukaryota</taxon>
        <taxon>Metazoa</taxon>
        <taxon>Ecdysozoa</taxon>
        <taxon>Arthropoda</taxon>
        <taxon>Hexapoda</taxon>
        <taxon>Insecta</taxon>
        <taxon>Pterygota</taxon>
        <taxon>Neoptera</taxon>
        <taxon>Endopterygota</taxon>
        <taxon>Lepidoptera</taxon>
        <taxon>Glossata</taxon>
        <taxon>Ditrysia</taxon>
        <taxon>Papilionoidea</taxon>
        <taxon>Pieridae</taxon>
        <taxon>Dismorphiinae</taxon>
        <taxon>Leptidea</taxon>
    </lineage>
</organism>
<name>A0A5E4PQ04_9NEOP</name>
<keyword evidence="8" id="KW-1185">Reference proteome</keyword>
<keyword evidence="2 5" id="KW-0732">Signal</keyword>